<dbReference type="GO" id="GO:0046677">
    <property type="term" value="P:response to antibiotic"/>
    <property type="evidence" value="ECO:0007669"/>
    <property type="project" value="InterPro"/>
</dbReference>
<dbReference type="Gene3D" id="3.40.1660.10">
    <property type="entry name" value="EreA-like (biosynthetic domain)"/>
    <property type="match status" value="1"/>
</dbReference>
<reference evidence="1 2" key="2">
    <citation type="submission" date="2019-09" db="EMBL/GenBank/DDBJ databases">
        <authorList>
            <person name="Jin C."/>
        </authorList>
    </citation>
    <scope>NUCLEOTIDE SEQUENCE [LARGE SCALE GENOMIC DNA]</scope>
    <source>
        <strain evidence="1 2">AN110305</strain>
    </source>
</reference>
<dbReference type="Gene3D" id="1.20.1440.30">
    <property type="entry name" value="Biosynthetic Protein domain"/>
    <property type="match status" value="1"/>
</dbReference>
<dbReference type="SUPFAM" id="SSF159501">
    <property type="entry name" value="EreA/ChaN-like"/>
    <property type="match status" value="1"/>
</dbReference>
<keyword evidence="2" id="KW-1185">Reference proteome</keyword>
<dbReference type="OrthoDB" id="9810066at2"/>
<dbReference type="Pfam" id="PF05139">
    <property type="entry name" value="Erythro_esteras"/>
    <property type="match status" value="1"/>
</dbReference>
<accession>A0A5B2XPY2</accession>
<comment type="caution">
    <text evidence="1">The sequence shown here is derived from an EMBL/GenBank/DDBJ whole genome shotgun (WGS) entry which is preliminary data.</text>
</comment>
<evidence type="ECO:0000313" key="1">
    <source>
        <dbReference type="EMBL" id="KAA2264919.1"/>
    </source>
</evidence>
<name>A0A5B2XPY2_9PSEU</name>
<dbReference type="RefSeq" id="WP_149848715.1">
    <property type="nucleotide sequence ID" value="NZ_VUOB01000010.1"/>
</dbReference>
<evidence type="ECO:0000313" key="2">
    <source>
        <dbReference type="Proteomes" id="UP000323454"/>
    </source>
</evidence>
<protein>
    <submittedName>
        <fullName evidence="1">Erythromycin esterase family protein</fullName>
    </submittedName>
</protein>
<gene>
    <name evidence="1" type="ORF">F0L68_07625</name>
</gene>
<proteinExistence type="predicted"/>
<dbReference type="PANTHER" id="PTHR31299">
    <property type="entry name" value="ESTERASE, PUTATIVE (AFU_ORTHOLOGUE AFUA_1G05850)-RELATED"/>
    <property type="match status" value="1"/>
</dbReference>
<organism evidence="1 2">
    <name type="scientific">Solihabitans fulvus</name>
    <dbReference type="NCBI Taxonomy" id="1892852"/>
    <lineage>
        <taxon>Bacteria</taxon>
        <taxon>Bacillati</taxon>
        <taxon>Actinomycetota</taxon>
        <taxon>Actinomycetes</taxon>
        <taxon>Pseudonocardiales</taxon>
        <taxon>Pseudonocardiaceae</taxon>
        <taxon>Solihabitans</taxon>
    </lineage>
</organism>
<dbReference type="CDD" id="cd14728">
    <property type="entry name" value="Ere-like"/>
    <property type="match status" value="1"/>
</dbReference>
<dbReference type="InterPro" id="IPR007815">
    <property type="entry name" value="Emycin_Estase"/>
</dbReference>
<dbReference type="EMBL" id="VUOB01000010">
    <property type="protein sequence ID" value="KAA2264919.1"/>
    <property type="molecule type" value="Genomic_DNA"/>
</dbReference>
<dbReference type="AlphaFoldDB" id="A0A5B2XPY2"/>
<dbReference type="InterPro" id="IPR052036">
    <property type="entry name" value="Hydrolase/PRTase-associated"/>
</dbReference>
<dbReference type="Gene3D" id="3.30.1870.10">
    <property type="entry name" value="EreA-like, domain 2"/>
    <property type="match status" value="1"/>
</dbReference>
<dbReference type="PANTHER" id="PTHR31299:SF0">
    <property type="entry name" value="ESTERASE, PUTATIVE (AFU_ORTHOLOGUE AFUA_1G05850)-RELATED"/>
    <property type="match status" value="1"/>
</dbReference>
<sequence length="443" mass="49165">MNLDITTWLRENIHTLRSIDPTNASPDELAPLRDIVGTARVVAVGESTHRVHEFYQLRHLVARFLVRELGFTGFVMESGFPEGWAVNDWVLGGDGDLDHLLRTGITYHMGKCAEMRDQLTWLREHNATHDRKVRFYGMDVPDSSASARPGVLAALAFLDEVDPAYAAAVRRRLLPLFDYLPSDRTGLAWSVPAIQAYLALAPAHRHELTARIGELTERLQAQRVPYAAASADNPARADIALQCAITARHADAFLSAMAAGRERTYAGANLRDSAMADNVEWILDREDRIVIGAANGHLQRWPYRVPPIINEEQTMLGQHLAHSLGDNLKVIATTHNGGRMFRHRPVPDGPPGHTEVFFEDLPAVEEPDSLDALLATTGEPLALLDLRKVPTEGPVADRFAHIDSTMQTPYKQLVNPMVAFDAVVHLDKVTPWHTFIDPTNPQA</sequence>
<dbReference type="Proteomes" id="UP000323454">
    <property type="component" value="Unassembled WGS sequence"/>
</dbReference>
<reference evidence="1 2" key="1">
    <citation type="submission" date="2019-09" db="EMBL/GenBank/DDBJ databases">
        <title>Goodfellowia gen. nov., a new genus of the Pseudonocardineae related to Actinoalloteichus, containing Goodfellowia coeruleoviolacea gen. nov., comb. nov. gen. nov., comb. nov.</title>
        <authorList>
            <person name="Labeda D."/>
        </authorList>
    </citation>
    <scope>NUCLEOTIDE SEQUENCE [LARGE SCALE GENOMIC DNA]</scope>
    <source>
        <strain evidence="1 2">AN110305</strain>
    </source>
</reference>